<dbReference type="Pfam" id="PF00616">
    <property type="entry name" value="RasGAP"/>
    <property type="match status" value="1"/>
</dbReference>
<dbReference type="Gene3D" id="2.30.29.30">
    <property type="entry name" value="Pleckstrin-homology domain (PH domain)/Phosphotyrosine-binding domain (PTB)"/>
    <property type="match status" value="1"/>
</dbReference>
<feature type="compositionally biased region" description="Polar residues" evidence="8">
    <location>
        <begin position="1217"/>
        <end position="1228"/>
    </location>
</feature>
<evidence type="ECO:0000259" key="10">
    <source>
        <dbReference type="PROSITE" id="PS50004"/>
    </source>
</evidence>
<dbReference type="InterPro" id="IPR001849">
    <property type="entry name" value="PH_domain"/>
</dbReference>
<feature type="domain" description="C2" evidence="10">
    <location>
        <begin position="1"/>
        <end position="114"/>
    </location>
</feature>
<dbReference type="InterPro" id="IPR027443">
    <property type="entry name" value="IPNS-like_sf"/>
</dbReference>
<feature type="region of interest" description="Disordered" evidence="8">
    <location>
        <begin position="1115"/>
        <end position="1341"/>
    </location>
</feature>
<feature type="region of interest" description="Disordered" evidence="8">
    <location>
        <begin position="1014"/>
        <end position="1035"/>
    </location>
</feature>
<dbReference type="InterPro" id="IPR008936">
    <property type="entry name" value="Rho_GTPase_activation_prot"/>
</dbReference>
<dbReference type="Pfam" id="PF05118">
    <property type="entry name" value="Asp_Arg_Hydrox"/>
    <property type="match status" value="1"/>
</dbReference>
<dbReference type="Gene3D" id="2.60.40.150">
    <property type="entry name" value="C2 domain"/>
    <property type="match status" value="2"/>
</dbReference>
<dbReference type="Pfam" id="PF00168">
    <property type="entry name" value="C2"/>
    <property type="match status" value="2"/>
</dbReference>
<feature type="domain" description="PH" evidence="9">
    <location>
        <begin position="612"/>
        <end position="712"/>
    </location>
</feature>
<dbReference type="RefSeq" id="XP_015519341.2">
    <property type="nucleotide sequence ID" value="XM_015663855.2"/>
</dbReference>
<dbReference type="SUPFAM" id="SSF51197">
    <property type="entry name" value="Clavaminate synthase-like"/>
    <property type="match status" value="1"/>
</dbReference>
<dbReference type="PROSITE" id="PS50003">
    <property type="entry name" value="PH_DOMAIN"/>
    <property type="match status" value="1"/>
</dbReference>
<evidence type="ECO:0000313" key="13">
    <source>
        <dbReference type="RefSeq" id="XP_015519341.2"/>
    </source>
</evidence>
<evidence type="ECO:0000259" key="11">
    <source>
        <dbReference type="PROSITE" id="PS50018"/>
    </source>
</evidence>
<evidence type="ECO:0000256" key="4">
    <source>
        <dbReference type="ARBA" id="ARBA00022737"/>
    </source>
</evidence>
<evidence type="ECO:0000256" key="2">
    <source>
        <dbReference type="ARBA" id="ARBA00022468"/>
    </source>
</evidence>
<feature type="compositionally biased region" description="Basic and acidic residues" evidence="8">
    <location>
        <begin position="1195"/>
        <end position="1216"/>
    </location>
</feature>
<keyword evidence="4" id="KW-0677">Repeat</keyword>
<feature type="compositionally biased region" description="Acidic residues" evidence="8">
    <location>
        <begin position="1131"/>
        <end position="1148"/>
    </location>
</feature>
<dbReference type="CDD" id="cd01244">
    <property type="entry name" value="PH_GAP1-like"/>
    <property type="match status" value="1"/>
</dbReference>
<feature type="compositionally biased region" description="Basic and acidic residues" evidence="8">
    <location>
        <begin position="1575"/>
        <end position="1590"/>
    </location>
</feature>
<keyword evidence="12" id="KW-1185">Reference proteome</keyword>
<feature type="compositionally biased region" description="Acidic residues" evidence="8">
    <location>
        <begin position="1171"/>
        <end position="1194"/>
    </location>
</feature>
<dbReference type="Gene3D" id="1.25.40.10">
    <property type="entry name" value="Tetratricopeptide repeat domain"/>
    <property type="match status" value="1"/>
</dbReference>
<dbReference type="PROSITE" id="PS50018">
    <property type="entry name" value="RAS_GTPASE_ACTIV_2"/>
    <property type="match status" value="1"/>
</dbReference>
<dbReference type="CDD" id="cd08401">
    <property type="entry name" value="C2A_RasA2_RasA3"/>
    <property type="match status" value="1"/>
</dbReference>
<dbReference type="CDD" id="cd05128">
    <property type="entry name" value="RasGAP_GAP1_like"/>
    <property type="match status" value="1"/>
</dbReference>
<dbReference type="InterPro" id="IPR039038">
    <property type="entry name" value="ASPH"/>
</dbReference>
<dbReference type="SUPFAM" id="SSF48452">
    <property type="entry name" value="TPR-like"/>
    <property type="match status" value="1"/>
</dbReference>
<keyword evidence="3" id="KW-0479">Metal-binding</keyword>
<dbReference type="PANTHER" id="PTHR12366:SF29">
    <property type="entry name" value="ASPARTYL BETA-HYDROXYLASE, ISOFORM L"/>
    <property type="match status" value="1"/>
</dbReference>
<dbReference type="InterPro" id="IPR007803">
    <property type="entry name" value="Asp/Arg/Pro-Hydrxlase"/>
</dbReference>
<dbReference type="PROSITE" id="PS00509">
    <property type="entry name" value="RAS_GTPASE_ACTIV_1"/>
    <property type="match status" value="1"/>
</dbReference>
<evidence type="ECO:0000256" key="6">
    <source>
        <dbReference type="ARBA" id="ARBA00022833"/>
    </source>
</evidence>
<reference evidence="13" key="1">
    <citation type="submission" date="2025-08" db="UniProtKB">
        <authorList>
            <consortium name="RefSeq"/>
        </authorList>
    </citation>
    <scope>IDENTIFICATION</scope>
    <source>
        <tissue evidence="13">Thorax and Abdomen</tissue>
    </source>
</reference>
<feature type="region of interest" description="Disordered" evidence="8">
    <location>
        <begin position="1444"/>
        <end position="1604"/>
    </location>
</feature>
<dbReference type="InterPro" id="IPR023152">
    <property type="entry name" value="RasGAP_CS"/>
</dbReference>
<evidence type="ECO:0000259" key="9">
    <source>
        <dbReference type="PROSITE" id="PS50003"/>
    </source>
</evidence>
<dbReference type="InterPro" id="IPR000008">
    <property type="entry name" value="C2_dom"/>
</dbReference>
<accession>A0A6J0BWQ8</accession>
<dbReference type="AlphaFoldDB" id="A0A6J0BWQ8"/>
<dbReference type="InterPro" id="IPR001936">
    <property type="entry name" value="RasGAP_dom"/>
</dbReference>
<protein>
    <submittedName>
        <fullName evidence="13">Uncharacterized protein LOC107223968</fullName>
    </submittedName>
</protein>
<dbReference type="SMART" id="SM00323">
    <property type="entry name" value="RasGAP"/>
    <property type="match status" value="1"/>
</dbReference>
<evidence type="ECO:0000256" key="7">
    <source>
        <dbReference type="PROSITE-ProRule" id="PRU00432"/>
    </source>
</evidence>
<feature type="compositionally biased region" description="Acidic residues" evidence="8">
    <location>
        <begin position="1530"/>
        <end position="1557"/>
    </location>
</feature>
<dbReference type="SMART" id="SM00233">
    <property type="entry name" value="PH"/>
    <property type="match status" value="1"/>
</dbReference>
<evidence type="ECO:0000256" key="8">
    <source>
        <dbReference type="SAM" id="MobiDB-lite"/>
    </source>
</evidence>
<proteinExistence type="inferred from homology"/>
<dbReference type="KEGG" id="nlo:107223968"/>
<dbReference type="FunCoup" id="A0A6J0BWQ8">
    <property type="interactions" value="566"/>
</dbReference>
<evidence type="ECO:0000256" key="1">
    <source>
        <dbReference type="ARBA" id="ARBA00007730"/>
    </source>
</evidence>
<dbReference type="SMART" id="SM00107">
    <property type="entry name" value="BTK"/>
    <property type="match status" value="1"/>
</dbReference>
<dbReference type="GeneID" id="107223968"/>
<evidence type="ECO:0000256" key="5">
    <source>
        <dbReference type="ARBA" id="ARBA00022771"/>
    </source>
</evidence>
<dbReference type="Pfam" id="PF00779">
    <property type="entry name" value="BTK"/>
    <property type="match status" value="1"/>
</dbReference>
<feature type="compositionally biased region" description="Acidic residues" evidence="8">
    <location>
        <begin position="1318"/>
        <end position="1341"/>
    </location>
</feature>
<organism evidence="13">
    <name type="scientific">Neodiprion lecontei</name>
    <name type="common">Redheaded pine sawfly</name>
    <dbReference type="NCBI Taxonomy" id="441921"/>
    <lineage>
        <taxon>Eukaryota</taxon>
        <taxon>Metazoa</taxon>
        <taxon>Ecdysozoa</taxon>
        <taxon>Arthropoda</taxon>
        <taxon>Hexapoda</taxon>
        <taxon>Insecta</taxon>
        <taxon>Pterygota</taxon>
        <taxon>Neoptera</taxon>
        <taxon>Endopterygota</taxon>
        <taxon>Hymenoptera</taxon>
        <taxon>Tenthredinoidea</taxon>
        <taxon>Diprionidae</taxon>
        <taxon>Diprioninae</taxon>
        <taxon>Neodiprion</taxon>
    </lineage>
</organism>
<feature type="compositionally biased region" description="Basic and acidic residues" evidence="8">
    <location>
        <begin position="1392"/>
        <end position="1402"/>
    </location>
</feature>
<dbReference type="Gene3D" id="2.60.120.330">
    <property type="entry name" value="B-lactam Antibiotic, Isopenicillin N Synthase, Chain"/>
    <property type="match status" value="1"/>
</dbReference>
<evidence type="ECO:0000313" key="12">
    <source>
        <dbReference type="Proteomes" id="UP000829291"/>
    </source>
</evidence>
<dbReference type="InParanoid" id="A0A6J0BWQ8"/>
<dbReference type="OrthoDB" id="1562946at2759"/>
<dbReference type="SUPFAM" id="SSF49562">
    <property type="entry name" value="C2 domain (Calcium/lipid-binding domain, CaLB)"/>
    <property type="match status" value="2"/>
</dbReference>
<dbReference type="GO" id="GO:0035556">
    <property type="term" value="P:intracellular signal transduction"/>
    <property type="evidence" value="ECO:0007669"/>
    <property type="project" value="InterPro"/>
</dbReference>
<dbReference type="PROSITE" id="PS50004">
    <property type="entry name" value="C2"/>
    <property type="match status" value="2"/>
</dbReference>
<dbReference type="Pfam" id="PF00169">
    <property type="entry name" value="PH"/>
    <property type="match status" value="1"/>
</dbReference>
<comment type="similarity">
    <text evidence="1">Belongs to the aspartyl/asparaginyl beta-hydroxylase family.</text>
</comment>
<dbReference type="GO" id="GO:0005096">
    <property type="term" value="F:GTPase activator activity"/>
    <property type="evidence" value="ECO:0007669"/>
    <property type="project" value="UniProtKB-KW"/>
</dbReference>
<evidence type="ECO:0000256" key="3">
    <source>
        <dbReference type="ARBA" id="ARBA00022723"/>
    </source>
</evidence>
<gene>
    <name evidence="13" type="primary">LOC107223968</name>
</gene>
<feature type="compositionally biased region" description="Acidic residues" evidence="8">
    <location>
        <begin position="1480"/>
        <end position="1513"/>
    </location>
</feature>
<dbReference type="InterPro" id="IPR011990">
    <property type="entry name" value="TPR-like_helical_dom_sf"/>
</dbReference>
<feature type="compositionally biased region" description="Acidic residues" evidence="8">
    <location>
        <begin position="1463"/>
        <end position="1472"/>
    </location>
</feature>
<dbReference type="SMART" id="SM00239">
    <property type="entry name" value="C2"/>
    <property type="match status" value="2"/>
</dbReference>
<keyword evidence="5 7" id="KW-0863">Zinc-finger</keyword>
<dbReference type="SUPFAM" id="SSF48350">
    <property type="entry name" value="GTPase activation domain, GAP"/>
    <property type="match status" value="1"/>
</dbReference>
<feature type="compositionally biased region" description="Basic and acidic residues" evidence="8">
    <location>
        <begin position="1115"/>
        <end position="1130"/>
    </location>
</feature>
<feature type="region of interest" description="Disordered" evidence="8">
    <location>
        <begin position="1389"/>
        <end position="1422"/>
    </location>
</feature>
<keyword evidence="2" id="KW-0343">GTPase activation</keyword>
<dbReference type="CDD" id="cd04010">
    <property type="entry name" value="C2B_RasA3"/>
    <property type="match status" value="1"/>
</dbReference>
<name>A0A6J0BWQ8_NEOLC</name>
<sequence length="2027" mass="229059">MAEETRLVRVEERLKIKIGEAKNLQSRSHGSPGARDVYCALSLDQEEIFRTTTMERTLNPFFGEEFQFEVPRKFRYLSIYVYDRDRHLKQDKILGKVAIKREDLATYHNKEHWFQLRPVDADSEVQGKAHLELALQPQIGQFHPKLTVRIIECSELTIKNGGCDPFATVTVTYSNGKQISKRTKVKKKTVSPRFNETFVFEPELTESKDKDVSHYSIDGGEVGEVIVAVWHASSGMGEQPAFLGEVRVMLRGLQKQPTSPTTAWYFLQPRSAKHRPSKIPNNSTLPGTIPCIGSLRLKIHYTADHVFPSEMYKRLESLLLQSVTVHPITSSAVYILGEIVASKMEAAQPLVRVLVHHEQLVSVMRALASYEISKLTDPTTIFRGNTLVSKMMDEGMRLAGLHYLHCTLRPAMEQVFLERKPCEIDPTRVKDANTIQANLANLKEYVQRVFTAITTSGVRCPPLMCEMFWSLRELAVTHFPYNKEVRYSVISGFIFLRFFAPAILGPKLFDITTEQIDSQTYRTLTLISKTIQSLGNLVSCRGGAGSVCKEEYMECVYREFYTEKHIQAVKQFLELISTSSGSGTIKERPAAFQEEPVVLKEGIYSLFVPTADCGKRVMIKRAQGRKRFGRKNFKQRYFRLTTQDLTYSKNKGKEPLCKIPLREILAVERLHEDSFKMKNMFQIVQKQRALYVQASNCVEEKEWIDILTKICQTNSNRLEKYHPSAYINGHWLCCRAALVSAPGCSEVSPGLEAGLKMSLDPDRDLQRIHSLIFTNMPRLETLISACECQAVYGANKVCVLPGDGPPIEDVPSCFKTLASLREIAFTLQQEHRAYSRKLARETKYGSKQAPIGDDNYLHLAAGPGLDASLAKCAYEAESPGRGHTDGSVTSRRIEDSQRKCVDSVDGRYEINDGWLRHCEANNTSRIRGIETDLIRFDNSLTKHGTLRSEKLAERNGNENLENPWNHRRLQDTSSLLKMDGISLSGSLSRKLSNYDNTRKLDEGTLTRRIKDDASDISSNSLSGREDDIGTPPPNLVSPSADPTAENLTIHVHKEGGTGGHWCARIIFFSLLAILVGLIGVILIEHRGAADVDTPITESRWATVFDGWIDDVQVSHDKPKPVTKDNSHNDPEPTDEASEEASDEADPQENEAPGESKEEDTGEDVSNGNNETEGDDDEQELDSYQEPGESEEEQASIERKNKNLSEENEQEDSKEVENNYSEENFQQADSENDDDGEDDDDDDGNDENAALEEVEENTSGEELQPIESKEDDLINDSDNELATSIEGVDATEGKFNGDDDKTDDDDVSSEFLGIPGVNEIDEDSAEPLEEVDDEEPEEIPNELEIEPVVEEVEEESSSVAVKFGVGVALVVAAHFVLVRRWNNDENNASRGVIEGRETPDLSRRNTIVPPPRPQQIIPTLDPEEGKEYEVIKAENYESLRSKYKKLETDDEERLIQTTKRADDGRDEEAFDTSDGERISVTEDDEEEEVEEEEDEEEEEENEEEEEEDGIDDSDLVAKLEAKYGKLRTPPDSEEDEDEEEEDEEENEDEDDNEDDEDIQGWKRIKPIRAAPTTSSAERKSESRPVSSREKPATNPGGARDYEHHDITNSEDALIREELDIVQGETAEKRFGYFTTLVSIHPASPRVRYELARSLDNLAEEKKDNTYLRKAIAAYEKVLELGTRVPPKLFRIVGERCIDRLRFSGQYSGAEKVHKNLISRFSDEPRLRNQLAVTYLIQNKLSEARKVLQETLGRWPNDGFALVHYGFILKTGDGNMVDAIMYLKAGIETGDEGTIDGRFFFHLGDALVRLGRTEEAQKIYRSGAKNGLFLSVSQRSLYNVNHLTARPWWTLEETGYKEFFVTLENNWQIIRAEGLGALGKNGHFKNEAENLRDKGKWQQFELYVRGRQISAHCTKTPRTCSLIEGFPAAAGCRRGQIKFSVMYPGTHVWPHCGPTNCRLRAHLGLSGTEGTFIRVGNETRTWREGSVMIFDDSFEHEVWHNGTFTRLVLIVDVWHPELKESERHALPAI</sequence>
<feature type="domain" description="C2" evidence="10">
    <location>
        <begin position="127"/>
        <end position="265"/>
    </location>
</feature>
<dbReference type="Proteomes" id="UP000829291">
    <property type="component" value="Chromosome 2"/>
</dbReference>
<dbReference type="PROSITE" id="PS51113">
    <property type="entry name" value="ZF_BTK"/>
    <property type="match status" value="1"/>
</dbReference>
<keyword evidence="6" id="KW-0862">Zinc</keyword>
<dbReference type="InterPro" id="IPR001562">
    <property type="entry name" value="Znf_Btk_motif"/>
</dbReference>
<dbReference type="InterPro" id="IPR011993">
    <property type="entry name" value="PH-like_dom_sf"/>
</dbReference>
<dbReference type="SUPFAM" id="SSF50729">
    <property type="entry name" value="PH domain-like"/>
    <property type="match status" value="1"/>
</dbReference>
<feature type="domain" description="Ras-GAP" evidence="11">
    <location>
        <begin position="342"/>
        <end position="536"/>
    </location>
</feature>
<feature type="compositionally biased region" description="Acidic residues" evidence="8">
    <location>
        <begin position="1229"/>
        <end position="1258"/>
    </location>
</feature>
<dbReference type="PANTHER" id="PTHR12366">
    <property type="entry name" value="ASPARTYL/ASPARAGINYL BETA-HYDROXYLASE"/>
    <property type="match status" value="1"/>
</dbReference>
<dbReference type="GO" id="GO:0008270">
    <property type="term" value="F:zinc ion binding"/>
    <property type="evidence" value="ECO:0007669"/>
    <property type="project" value="UniProtKB-KW"/>
</dbReference>
<dbReference type="Gene3D" id="1.10.506.10">
    <property type="entry name" value="GTPase Activation - p120gap, domain 1"/>
    <property type="match status" value="2"/>
</dbReference>
<dbReference type="InterPro" id="IPR035892">
    <property type="entry name" value="C2_domain_sf"/>
</dbReference>